<name>A0A7M1RS62_9CAUD</name>
<dbReference type="EMBL" id="MT774399">
    <property type="protein sequence ID" value="QOR56984.1"/>
    <property type="molecule type" value="Genomic_DNA"/>
</dbReference>
<sequence>MAKEEVKVADITKVSAENIEEVINNGSTVTEDVAKAAAEKIAKQRKEELTERHIDVTLKSEYTRLATYLSMKKTDKEKEVKLNYLKKFSEKDDKLRNGGTTIEDYLKDCKELYKEANNLLREVDKWYQEQQNKLLNQYPKARYDWRWDGQLLSL</sequence>
<organism evidence="2 3">
    <name type="scientific">uncultured phage cr109_1</name>
    <dbReference type="NCBI Taxonomy" id="2772083"/>
    <lineage>
        <taxon>Viruses</taxon>
        <taxon>Duplodnaviria</taxon>
        <taxon>Heunggongvirae</taxon>
        <taxon>Uroviricota</taxon>
        <taxon>Caudoviricetes</taxon>
        <taxon>Crassvirales</taxon>
        <taxon>Suoliviridae</taxon>
        <taxon>Loutivirinae</taxon>
        <taxon>Buchavirus</taxon>
        <taxon>Buchavirus splanchnicus</taxon>
    </lineage>
</organism>
<feature type="coiled-coil region" evidence="1">
    <location>
        <begin position="102"/>
        <end position="129"/>
    </location>
</feature>
<evidence type="ECO:0000256" key="1">
    <source>
        <dbReference type="SAM" id="Coils"/>
    </source>
</evidence>
<dbReference type="RefSeq" id="YP_010112436.1">
    <property type="nucleotide sequence ID" value="NC_055892.1"/>
</dbReference>
<dbReference type="GeneID" id="65131005"/>
<keyword evidence="3" id="KW-1185">Reference proteome</keyword>
<evidence type="ECO:0000313" key="3">
    <source>
        <dbReference type="Proteomes" id="UP000594117"/>
    </source>
</evidence>
<keyword evidence="1" id="KW-0175">Coiled coil</keyword>
<proteinExistence type="predicted"/>
<dbReference type="KEGG" id="vg:65131005"/>
<reference evidence="2 3" key="1">
    <citation type="submission" date="2020-07" db="EMBL/GenBank/DDBJ databases">
        <title>Taxonomic proposal: Crassvirales, a new order of highly abundant and diverse bacterial viruses.</title>
        <authorList>
            <person name="Shkoporov A.N."/>
            <person name="Stockdale S.R."/>
            <person name="Guerin E."/>
            <person name="Ross R.P."/>
            <person name="Hill C."/>
        </authorList>
    </citation>
    <scope>NUCLEOTIDE SEQUENCE [LARGE SCALE GENOMIC DNA]</scope>
</reference>
<protein>
    <submittedName>
        <fullName evidence="2">Uncharacterized protein</fullName>
    </submittedName>
</protein>
<dbReference type="Proteomes" id="UP000594117">
    <property type="component" value="Segment"/>
</dbReference>
<accession>A0A7M1RS62</accession>
<evidence type="ECO:0000313" key="2">
    <source>
        <dbReference type="EMBL" id="QOR56984.1"/>
    </source>
</evidence>